<keyword evidence="2" id="KW-1133">Transmembrane helix</keyword>
<sequence>MVNRTRKARKGGAWPWSSSPTKLQQAQTAASNATQRAAYNTARSKSKVANFLGRQALNQGKVIYTNKERIAEELDAKLDTIAQEYGVELSALERDVKQAALSPKTVVDTLKGLIAQLETQTPQAGGGLNAEQKAIIITIPYGLGQLTLKVFRVALYMALTFVALLATVGSGGMILGAGFNPFGATGILPNSGFESTGQFRNIMRNRFAGVKPNNNNTITTNNPMMETLTY</sequence>
<organism evidence="3">
    <name type="scientific">viral metagenome</name>
    <dbReference type="NCBI Taxonomy" id="1070528"/>
    <lineage>
        <taxon>unclassified sequences</taxon>
        <taxon>metagenomes</taxon>
        <taxon>organismal metagenomes</taxon>
    </lineage>
</organism>
<feature type="compositionally biased region" description="Basic residues" evidence="1">
    <location>
        <begin position="1"/>
        <end position="10"/>
    </location>
</feature>
<accession>A0A6C0IEY8</accession>
<evidence type="ECO:0000313" key="3">
    <source>
        <dbReference type="EMBL" id="QHT90073.1"/>
    </source>
</evidence>
<feature type="transmembrane region" description="Helical" evidence="2">
    <location>
        <begin position="153"/>
        <end position="179"/>
    </location>
</feature>
<proteinExistence type="predicted"/>
<dbReference type="EMBL" id="MN740152">
    <property type="protein sequence ID" value="QHT90073.1"/>
    <property type="molecule type" value="Genomic_DNA"/>
</dbReference>
<protein>
    <submittedName>
        <fullName evidence="3">Uncharacterized protein</fullName>
    </submittedName>
</protein>
<keyword evidence="2" id="KW-0472">Membrane</keyword>
<name>A0A6C0IEY8_9ZZZZ</name>
<dbReference type="AlphaFoldDB" id="A0A6C0IEY8"/>
<evidence type="ECO:0000256" key="2">
    <source>
        <dbReference type="SAM" id="Phobius"/>
    </source>
</evidence>
<feature type="region of interest" description="Disordered" evidence="1">
    <location>
        <begin position="1"/>
        <end position="21"/>
    </location>
</feature>
<keyword evidence="2" id="KW-0812">Transmembrane</keyword>
<reference evidence="3" key="1">
    <citation type="journal article" date="2020" name="Nature">
        <title>Giant virus diversity and host interactions through global metagenomics.</title>
        <authorList>
            <person name="Schulz F."/>
            <person name="Roux S."/>
            <person name="Paez-Espino D."/>
            <person name="Jungbluth S."/>
            <person name="Walsh D.A."/>
            <person name="Denef V.J."/>
            <person name="McMahon K.D."/>
            <person name="Konstantinidis K.T."/>
            <person name="Eloe-Fadrosh E.A."/>
            <person name="Kyrpides N.C."/>
            <person name="Woyke T."/>
        </authorList>
    </citation>
    <scope>NUCLEOTIDE SEQUENCE</scope>
    <source>
        <strain evidence="3">GVMAG-M-3300023184-62</strain>
    </source>
</reference>
<evidence type="ECO:0000256" key="1">
    <source>
        <dbReference type="SAM" id="MobiDB-lite"/>
    </source>
</evidence>